<sequence length="115" mass="14240">MERRFMIWIWLQWKINLGESRRWARRCLDGKSSLIVGRWRVSYVVLVSEQLRLFRRRFDGEARRRIDGLIFLSFTQWWVSLLMVDLQFRIGVLKRGKGFFKRGKQFNYFFFVSFF</sequence>
<dbReference type="EMBL" id="CAJEWN010000942">
    <property type="protein sequence ID" value="CAD2192369.1"/>
    <property type="molecule type" value="Genomic_DNA"/>
</dbReference>
<reference evidence="1 2" key="1">
    <citation type="submission" date="2020-08" db="EMBL/GenBank/DDBJ databases">
        <authorList>
            <person name="Koutsovoulos G."/>
            <person name="Danchin GJ E."/>
        </authorList>
    </citation>
    <scope>NUCLEOTIDE SEQUENCE [LARGE SCALE GENOMIC DNA]</scope>
</reference>
<dbReference type="AlphaFoldDB" id="A0A6V7WZ70"/>
<dbReference type="Proteomes" id="UP000580250">
    <property type="component" value="Unassembled WGS sequence"/>
</dbReference>
<protein>
    <submittedName>
        <fullName evidence="1">Uncharacterized protein</fullName>
    </submittedName>
</protein>
<proteinExistence type="predicted"/>
<gene>
    <name evidence="1" type="ORF">MENT_LOCUS45254</name>
</gene>
<name>A0A6V7WZ70_MELEN</name>
<comment type="caution">
    <text evidence="1">The sequence shown here is derived from an EMBL/GenBank/DDBJ whole genome shotgun (WGS) entry which is preliminary data.</text>
</comment>
<evidence type="ECO:0000313" key="2">
    <source>
        <dbReference type="Proteomes" id="UP000580250"/>
    </source>
</evidence>
<organism evidence="1 2">
    <name type="scientific">Meloidogyne enterolobii</name>
    <name type="common">Root-knot nematode worm</name>
    <name type="synonym">Meloidogyne mayaguensis</name>
    <dbReference type="NCBI Taxonomy" id="390850"/>
    <lineage>
        <taxon>Eukaryota</taxon>
        <taxon>Metazoa</taxon>
        <taxon>Ecdysozoa</taxon>
        <taxon>Nematoda</taxon>
        <taxon>Chromadorea</taxon>
        <taxon>Rhabditida</taxon>
        <taxon>Tylenchina</taxon>
        <taxon>Tylenchomorpha</taxon>
        <taxon>Tylenchoidea</taxon>
        <taxon>Meloidogynidae</taxon>
        <taxon>Meloidogyninae</taxon>
        <taxon>Meloidogyne</taxon>
    </lineage>
</organism>
<accession>A0A6V7WZ70</accession>
<evidence type="ECO:0000313" key="1">
    <source>
        <dbReference type="EMBL" id="CAD2192369.1"/>
    </source>
</evidence>